<sequence length="159" mass="17839">MVRFVIMFTFSLMLSSYALAKSPKLSSYQVEEIYQGKNHPAQQGDEYRSTTLEQVLNSKKVNCAGHYIIYMDSCGTGGCILYAIADAITGKNIAIFPTSYIGDVEDQYTPKIDCKVNSKLIHVSGVNAERTNQYQDDYFILENNRLVKITGANKVIRSE</sequence>
<dbReference type="EMBL" id="CAMXCH010000001">
    <property type="protein sequence ID" value="CAI3928170.1"/>
    <property type="molecule type" value="Genomic_DNA"/>
</dbReference>
<feature type="signal peptide" evidence="1">
    <location>
        <begin position="1"/>
        <end position="20"/>
    </location>
</feature>
<keyword evidence="3" id="KW-1185">Reference proteome</keyword>
<dbReference type="Proteomes" id="UP001154272">
    <property type="component" value="Unassembled WGS sequence"/>
</dbReference>
<comment type="caution">
    <text evidence="2">The sequence shown here is derived from an EMBL/GenBank/DDBJ whole genome shotgun (WGS) entry which is preliminary data.</text>
</comment>
<keyword evidence="1" id="KW-0732">Signal</keyword>
<protein>
    <submittedName>
        <fullName evidence="2">Uncharacterized protein</fullName>
    </submittedName>
</protein>
<accession>A0ABM9HK42</accession>
<name>A0ABM9HK42_9PROT</name>
<proteinExistence type="predicted"/>
<evidence type="ECO:0000313" key="2">
    <source>
        <dbReference type="EMBL" id="CAI3928170.1"/>
    </source>
</evidence>
<dbReference type="RefSeq" id="WP_282023207.1">
    <property type="nucleotide sequence ID" value="NZ_CAMXCH010000001.1"/>
</dbReference>
<evidence type="ECO:0000256" key="1">
    <source>
        <dbReference type="SAM" id="SignalP"/>
    </source>
</evidence>
<evidence type="ECO:0000313" key="3">
    <source>
        <dbReference type="Proteomes" id="UP001154272"/>
    </source>
</evidence>
<feature type="chain" id="PRO_5045114518" evidence="1">
    <location>
        <begin position="21"/>
        <end position="159"/>
    </location>
</feature>
<reference evidence="2" key="1">
    <citation type="submission" date="2022-10" db="EMBL/GenBank/DDBJ databases">
        <authorList>
            <person name="Botero Cardona J."/>
        </authorList>
    </citation>
    <scope>NUCLEOTIDE SEQUENCE</scope>
    <source>
        <strain evidence="2">R-83534</strain>
    </source>
</reference>
<gene>
    <name evidence="2" type="ORF">R83534S58_LOCUS362</name>
</gene>
<organism evidence="2 3">
    <name type="scientific">Commensalibacter papalotli</name>
    <name type="common">ex Botero et al. 2024</name>
    <dbReference type="NCBI Taxonomy" id="2972766"/>
    <lineage>
        <taxon>Bacteria</taxon>
        <taxon>Pseudomonadati</taxon>
        <taxon>Pseudomonadota</taxon>
        <taxon>Alphaproteobacteria</taxon>
        <taxon>Acetobacterales</taxon>
        <taxon>Acetobacteraceae</taxon>
    </lineage>
</organism>